<name>A0A7C5YX78_UNCC3</name>
<dbReference type="Pfam" id="PF13421">
    <property type="entry name" value="Band_7_1"/>
    <property type="match status" value="1"/>
</dbReference>
<gene>
    <name evidence="3" type="ORF">ENL96_00200</name>
</gene>
<evidence type="ECO:0000313" key="3">
    <source>
        <dbReference type="EMBL" id="HHR91923.1"/>
    </source>
</evidence>
<comment type="caution">
    <text evidence="3">The sequence shown here is derived from an EMBL/GenBank/DDBJ whole genome shotgun (WGS) entry which is preliminary data.</text>
</comment>
<dbReference type="AlphaFoldDB" id="A0A7C5YX78"/>
<feature type="domain" description="Putative zinc-ribbon" evidence="1">
    <location>
        <begin position="289"/>
        <end position="314"/>
    </location>
</feature>
<dbReference type="PANTHER" id="PTHR37826">
    <property type="entry name" value="FLOTILLIN BAND_7_5 DOMAIN PROTEIN"/>
    <property type="match status" value="1"/>
</dbReference>
<sequence>MGILGEIKREFISRPEETKNQIVYKWPDKNIRKFTQVVVEADEKALFFKDGKVVGTLEPGKYRIDGSAIPFLNLIIDAATGGNFMISELYFVSTREFTDLPFGGSIDNVQDPQTKLAVGLRVYGTYSMKVTDPSALVVKLVGTQNLETNEQITDWVREQILKDFRDTVTEKITNGEIPILGIAAQTEELEKLAIEGATEHLKDYGIEIGKFGNFTISLKEEDEEMLKNLMRDKAYASQPGLAETAVKLGMAQGLKQGGEGGNAAAGIGAGIGIGMGMTMAKEIVSSQKSTKNCPECGRVVDDTAKFCPNCGKKLTK</sequence>
<dbReference type="InterPro" id="IPR033880">
    <property type="entry name" value="SPFH_YdjI"/>
</dbReference>
<dbReference type="EMBL" id="DRVY01000009">
    <property type="protein sequence ID" value="HHR91923.1"/>
    <property type="molecule type" value="Genomic_DNA"/>
</dbReference>
<dbReference type="Pfam" id="PF13248">
    <property type="entry name" value="Zn_ribbon_3"/>
    <property type="match status" value="1"/>
</dbReference>
<dbReference type="CDD" id="cd03408">
    <property type="entry name" value="SPFH_like_u1"/>
    <property type="match status" value="1"/>
</dbReference>
<protein>
    <submittedName>
        <fullName evidence="3">Zinc-ribbon domain-containing protein</fullName>
    </submittedName>
</protein>
<evidence type="ECO:0000259" key="2">
    <source>
        <dbReference type="Pfam" id="PF13421"/>
    </source>
</evidence>
<reference evidence="3" key="1">
    <citation type="journal article" date="2020" name="mSystems">
        <title>Genome- and Community-Level Interaction Insights into Carbon Utilization and Element Cycling Functions of Hydrothermarchaeota in Hydrothermal Sediment.</title>
        <authorList>
            <person name="Zhou Z."/>
            <person name="Liu Y."/>
            <person name="Xu W."/>
            <person name="Pan J."/>
            <person name="Luo Z.H."/>
            <person name="Li M."/>
        </authorList>
    </citation>
    <scope>NUCLEOTIDE SEQUENCE [LARGE SCALE GENOMIC DNA]</scope>
    <source>
        <strain evidence="3">SpSt-1042</strain>
    </source>
</reference>
<proteinExistence type="predicted"/>
<evidence type="ECO:0000259" key="1">
    <source>
        <dbReference type="Pfam" id="PF13248"/>
    </source>
</evidence>
<accession>A0A7C5YX78</accession>
<feature type="domain" description="SPFH" evidence="2">
    <location>
        <begin position="28"/>
        <end position="228"/>
    </location>
</feature>
<organism evidence="3">
    <name type="scientific">candidate division CPR3 bacterium</name>
    <dbReference type="NCBI Taxonomy" id="2268181"/>
    <lineage>
        <taxon>Bacteria</taxon>
        <taxon>Bacteria division CPR3</taxon>
    </lineage>
</organism>
<dbReference type="PANTHER" id="PTHR37826:SF2">
    <property type="entry name" value="ZINC-RIBBON DOMAIN-CONTAINING PROTEIN"/>
    <property type="match status" value="1"/>
</dbReference>
<dbReference type="InterPro" id="IPR059113">
    <property type="entry name" value="Znf_ribbon"/>
</dbReference>